<organism evidence="3 4">
    <name type="scientific">Equus asinus</name>
    <name type="common">Donkey</name>
    <name type="synonym">Equus africanus asinus</name>
    <dbReference type="NCBI Taxonomy" id="9793"/>
    <lineage>
        <taxon>Eukaryota</taxon>
        <taxon>Metazoa</taxon>
        <taxon>Chordata</taxon>
        <taxon>Craniata</taxon>
        <taxon>Vertebrata</taxon>
        <taxon>Euteleostomi</taxon>
        <taxon>Mammalia</taxon>
        <taxon>Eutheria</taxon>
        <taxon>Laurasiatheria</taxon>
        <taxon>Perissodactyla</taxon>
        <taxon>Equidae</taxon>
        <taxon>Equus</taxon>
    </lineage>
</organism>
<dbReference type="PROSITE" id="PS50805">
    <property type="entry name" value="KRAB"/>
    <property type="match status" value="1"/>
</dbReference>
<dbReference type="Pfam" id="PF01352">
    <property type="entry name" value="KRAB"/>
    <property type="match status" value="1"/>
</dbReference>
<dbReference type="Proteomes" id="UP000694387">
    <property type="component" value="Chromosome 26"/>
</dbReference>
<reference evidence="3" key="3">
    <citation type="submission" date="2025-09" db="UniProtKB">
        <authorList>
            <consortium name="Ensembl"/>
        </authorList>
    </citation>
    <scope>IDENTIFICATION</scope>
</reference>
<evidence type="ECO:0000313" key="4">
    <source>
        <dbReference type="Proteomes" id="UP000694387"/>
    </source>
</evidence>
<dbReference type="InterPro" id="IPR036051">
    <property type="entry name" value="KRAB_dom_sf"/>
</dbReference>
<evidence type="ECO:0000313" key="3">
    <source>
        <dbReference type="Ensembl" id="ENSEASP00005024629.2"/>
    </source>
</evidence>
<reference evidence="3" key="2">
    <citation type="submission" date="2025-08" db="UniProtKB">
        <authorList>
            <consortium name="Ensembl"/>
        </authorList>
    </citation>
    <scope>IDENTIFICATION</scope>
</reference>
<evidence type="ECO:0000256" key="1">
    <source>
        <dbReference type="SAM" id="Phobius"/>
    </source>
</evidence>
<dbReference type="PANTHER" id="PTHR23232:SF161">
    <property type="entry name" value="KRAB DOMAIN-CONTAINING PROTEIN"/>
    <property type="match status" value="1"/>
</dbReference>
<dbReference type="SMART" id="SM00349">
    <property type="entry name" value="KRAB"/>
    <property type="match status" value="1"/>
</dbReference>
<dbReference type="GeneTree" id="ENSGT00940000163298"/>
<dbReference type="GO" id="GO:0006355">
    <property type="term" value="P:regulation of DNA-templated transcription"/>
    <property type="evidence" value="ECO:0007669"/>
    <property type="project" value="InterPro"/>
</dbReference>
<feature type="transmembrane region" description="Helical" evidence="1">
    <location>
        <begin position="84"/>
        <end position="105"/>
    </location>
</feature>
<keyword evidence="1" id="KW-0472">Membrane</keyword>
<protein>
    <recommendedName>
        <fullName evidence="2">KRAB domain-containing protein</fullName>
    </recommendedName>
</protein>
<dbReference type="InterPro" id="IPR050169">
    <property type="entry name" value="Krueppel_C2H2_ZnF"/>
</dbReference>
<accession>A0A8C4MJ82</accession>
<dbReference type="Gene3D" id="6.10.140.140">
    <property type="match status" value="1"/>
</dbReference>
<dbReference type="CDD" id="cd07765">
    <property type="entry name" value="KRAB_A-box"/>
    <property type="match status" value="1"/>
</dbReference>
<proteinExistence type="predicted"/>
<dbReference type="Ensembl" id="ENSEAST00005026710.2">
    <property type="protein sequence ID" value="ENSEASP00005024629.2"/>
    <property type="gene ID" value="ENSEASG00005016737.2"/>
</dbReference>
<keyword evidence="4" id="KW-1185">Reference proteome</keyword>
<sequence length="108" mass="12292">NDREALLLQEPLTFDDVAVDFTREEWQLLAPAQKDLYQDVMLENYSNLVSLGYQASKPNALSRLVQGEPPWTMEDEIHCRTHSVLSFFVGVYPFISSGICSFFILSTS</sequence>
<reference evidence="3 4" key="1">
    <citation type="journal article" date="2020" name="Nat. Commun.">
        <title>Donkey genomes provide new insights into domestication and selection for coat color.</title>
        <authorList>
            <person name="Wang"/>
            <person name="C."/>
            <person name="Li"/>
            <person name="H."/>
            <person name="Guo"/>
            <person name="Y."/>
            <person name="Huang"/>
            <person name="J."/>
            <person name="Sun"/>
            <person name="Y."/>
            <person name="Min"/>
            <person name="J."/>
            <person name="Wang"/>
            <person name="J."/>
            <person name="Fang"/>
            <person name="X."/>
            <person name="Zhao"/>
            <person name="Z."/>
            <person name="Wang"/>
            <person name="S."/>
            <person name="Zhang"/>
            <person name="Y."/>
            <person name="Liu"/>
            <person name="Q."/>
            <person name="Jiang"/>
            <person name="Q."/>
            <person name="Wang"/>
            <person name="X."/>
            <person name="Guo"/>
            <person name="Y."/>
            <person name="Yang"/>
            <person name="C."/>
            <person name="Wang"/>
            <person name="Y."/>
            <person name="Tian"/>
            <person name="F."/>
            <person name="Zhuang"/>
            <person name="G."/>
            <person name="Fan"/>
            <person name="Y."/>
            <person name="Gao"/>
            <person name="Q."/>
            <person name="Li"/>
            <person name="Y."/>
            <person name="Ju"/>
            <person name="Z."/>
            <person name="Li"/>
            <person name="J."/>
            <person name="Li"/>
            <person name="R."/>
            <person name="Hou"/>
            <person name="M."/>
            <person name="Yang"/>
            <person name="G."/>
            <person name="Liu"/>
            <person name="G."/>
            <person name="Liu"/>
            <person name="W."/>
            <person name="Guo"/>
            <person name="J."/>
            <person name="Pan"/>
            <person name="S."/>
            <person name="Fan"/>
            <person name="G."/>
            <person name="Zhang"/>
            <person name="W."/>
            <person name="Zhang"/>
            <person name="R."/>
            <person name="Yu"/>
            <person name="J."/>
            <person name="Zhang"/>
            <person name="X."/>
            <person name="Yin"/>
            <person name="Q."/>
            <person name="Ji"/>
            <person name="C."/>
            <person name="Jin"/>
            <person name="Y."/>
            <person name="Yue"/>
            <person name="G."/>
            <person name="Liu"/>
            <person name="M."/>
            <person name="Xu"/>
            <person name="J."/>
            <person name="Liu"/>
            <person name="S."/>
            <person name="Jordana"/>
            <person name="J."/>
            <person name="Noce"/>
            <person name="A."/>
            <person name="Amills"/>
            <person name="M."/>
            <person name="Wu"/>
            <person name="D.D."/>
            <person name="Li"/>
            <person name="S."/>
            <person name="Zhou"/>
            <person name="X. and Zhong"/>
            <person name="J."/>
        </authorList>
    </citation>
    <scope>NUCLEOTIDE SEQUENCE [LARGE SCALE GENOMIC DNA]</scope>
</reference>
<keyword evidence="1" id="KW-0812">Transmembrane</keyword>
<dbReference type="PANTHER" id="PTHR23232">
    <property type="entry name" value="KRAB DOMAIN C2H2 ZINC FINGER"/>
    <property type="match status" value="1"/>
</dbReference>
<dbReference type="InterPro" id="IPR001909">
    <property type="entry name" value="KRAB"/>
</dbReference>
<feature type="domain" description="KRAB" evidence="2">
    <location>
        <begin position="12"/>
        <end position="83"/>
    </location>
</feature>
<evidence type="ECO:0000259" key="2">
    <source>
        <dbReference type="PROSITE" id="PS50805"/>
    </source>
</evidence>
<keyword evidence="1" id="KW-1133">Transmembrane helix</keyword>
<dbReference type="AlphaFoldDB" id="A0A8C4MJ82"/>
<dbReference type="SUPFAM" id="SSF109640">
    <property type="entry name" value="KRAB domain (Kruppel-associated box)"/>
    <property type="match status" value="1"/>
</dbReference>
<name>A0A8C4MJ82_EQUAS</name>